<name>A0AAV5J586_9ROSI</name>
<accession>A0AAV5J586</accession>
<evidence type="ECO:0000313" key="1">
    <source>
        <dbReference type="EMBL" id="GKV07169.1"/>
    </source>
</evidence>
<protein>
    <submittedName>
        <fullName evidence="1">Uncharacterized protein</fullName>
    </submittedName>
</protein>
<dbReference type="EMBL" id="BPVZ01000026">
    <property type="protein sequence ID" value="GKV07169.1"/>
    <property type="molecule type" value="Genomic_DNA"/>
</dbReference>
<reference evidence="1 2" key="1">
    <citation type="journal article" date="2021" name="Commun. Biol.">
        <title>The genome of Shorea leprosula (Dipterocarpaceae) highlights the ecological relevance of drought in aseasonal tropical rainforests.</title>
        <authorList>
            <person name="Ng K.K.S."/>
            <person name="Kobayashi M.J."/>
            <person name="Fawcett J.A."/>
            <person name="Hatakeyama M."/>
            <person name="Paape T."/>
            <person name="Ng C.H."/>
            <person name="Ang C.C."/>
            <person name="Tnah L.H."/>
            <person name="Lee C.T."/>
            <person name="Nishiyama T."/>
            <person name="Sese J."/>
            <person name="O'Brien M.J."/>
            <person name="Copetti D."/>
            <person name="Mohd Noor M.I."/>
            <person name="Ong R.C."/>
            <person name="Putra M."/>
            <person name="Sireger I.Z."/>
            <person name="Indrioko S."/>
            <person name="Kosugi Y."/>
            <person name="Izuno A."/>
            <person name="Isagi Y."/>
            <person name="Lee S.L."/>
            <person name="Shimizu K.K."/>
        </authorList>
    </citation>
    <scope>NUCLEOTIDE SEQUENCE [LARGE SCALE GENOMIC DNA]</scope>
    <source>
        <strain evidence="1">214</strain>
    </source>
</reference>
<keyword evidence="2" id="KW-1185">Reference proteome</keyword>
<dbReference type="Proteomes" id="UP001054252">
    <property type="component" value="Unassembled WGS sequence"/>
</dbReference>
<sequence length="84" mass="9227">MSACAPSLYQAMEAFHIVADLKAIDISSKSRISSLARIMLRDEGNHAALTSPPLKALSETKSFYFSDARLVDQALNSKKPSWKV</sequence>
<dbReference type="AlphaFoldDB" id="A0AAV5J586"/>
<organism evidence="1 2">
    <name type="scientific">Rubroshorea leprosula</name>
    <dbReference type="NCBI Taxonomy" id="152421"/>
    <lineage>
        <taxon>Eukaryota</taxon>
        <taxon>Viridiplantae</taxon>
        <taxon>Streptophyta</taxon>
        <taxon>Embryophyta</taxon>
        <taxon>Tracheophyta</taxon>
        <taxon>Spermatophyta</taxon>
        <taxon>Magnoliopsida</taxon>
        <taxon>eudicotyledons</taxon>
        <taxon>Gunneridae</taxon>
        <taxon>Pentapetalae</taxon>
        <taxon>rosids</taxon>
        <taxon>malvids</taxon>
        <taxon>Malvales</taxon>
        <taxon>Dipterocarpaceae</taxon>
        <taxon>Rubroshorea</taxon>
    </lineage>
</organism>
<proteinExistence type="predicted"/>
<gene>
    <name evidence="1" type="ORF">SLEP1_g18970</name>
</gene>
<comment type="caution">
    <text evidence="1">The sequence shown here is derived from an EMBL/GenBank/DDBJ whole genome shotgun (WGS) entry which is preliminary data.</text>
</comment>
<evidence type="ECO:0000313" key="2">
    <source>
        <dbReference type="Proteomes" id="UP001054252"/>
    </source>
</evidence>